<feature type="transmembrane region" description="Helical" evidence="1">
    <location>
        <begin position="12"/>
        <end position="33"/>
    </location>
</feature>
<evidence type="ECO:0000256" key="1">
    <source>
        <dbReference type="SAM" id="Phobius"/>
    </source>
</evidence>
<keyword evidence="1" id="KW-0472">Membrane</keyword>
<dbReference type="RefSeq" id="WP_135758247.1">
    <property type="nucleotide sequence ID" value="NZ_RQHS01000023.1"/>
</dbReference>
<keyword evidence="3" id="KW-1185">Reference proteome</keyword>
<reference evidence="2" key="1">
    <citation type="journal article" date="2019" name="PLoS Negl. Trop. Dis.">
        <title>Revisiting the worldwide diversity of Leptospira species in the environment.</title>
        <authorList>
            <person name="Vincent A.T."/>
            <person name="Schiettekatte O."/>
            <person name="Bourhy P."/>
            <person name="Veyrier F.J."/>
            <person name="Picardeau M."/>
        </authorList>
    </citation>
    <scope>NUCLEOTIDE SEQUENCE [LARGE SCALE GENOMIC DNA]</scope>
    <source>
        <strain evidence="2">201601113</strain>
    </source>
</reference>
<sequence>MLSYRFLSDSILYKFIIFLFAALMLDCGLALGYQSEEQAKVSQENNNNDPILAALGLSEGGGATGGGASGLLSFSVSGSQTITTSGSVSYQITVPKWPTSDTGQIDLSITWNSGNVFCSNPSPNTFGFAQDQGYPTTSTTITFSCGKQGSGTILHTVTSAPSSASSLIGTSIGNINVTIE</sequence>
<dbReference type="EMBL" id="RQHS01000023">
    <property type="protein sequence ID" value="TGM95923.1"/>
    <property type="molecule type" value="Genomic_DNA"/>
</dbReference>
<protein>
    <submittedName>
        <fullName evidence="2">Uncharacterized protein</fullName>
    </submittedName>
</protein>
<evidence type="ECO:0000313" key="2">
    <source>
        <dbReference type="EMBL" id="TGM95923.1"/>
    </source>
</evidence>
<dbReference type="OrthoDB" id="329019at2"/>
<dbReference type="AlphaFoldDB" id="A0A4Z1AK72"/>
<dbReference type="Proteomes" id="UP000297241">
    <property type="component" value="Unassembled WGS sequence"/>
</dbReference>
<evidence type="ECO:0000313" key="3">
    <source>
        <dbReference type="Proteomes" id="UP000297241"/>
    </source>
</evidence>
<proteinExistence type="predicted"/>
<accession>A0A4Z1AK72</accession>
<organism evidence="2 3">
    <name type="scientific">Leptospira dzoumogneensis</name>
    <dbReference type="NCBI Taxonomy" id="2484904"/>
    <lineage>
        <taxon>Bacteria</taxon>
        <taxon>Pseudomonadati</taxon>
        <taxon>Spirochaetota</taxon>
        <taxon>Spirochaetia</taxon>
        <taxon>Leptospirales</taxon>
        <taxon>Leptospiraceae</taxon>
        <taxon>Leptospira</taxon>
    </lineage>
</organism>
<name>A0A4Z1AK72_9LEPT</name>
<comment type="caution">
    <text evidence="2">The sequence shown here is derived from an EMBL/GenBank/DDBJ whole genome shotgun (WGS) entry which is preliminary data.</text>
</comment>
<gene>
    <name evidence="2" type="ORF">EHR06_17780</name>
</gene>
<keyword evidence="1" id="KW-0812">Transmembrane</keyword>
<keyword evidence="1" id="KW-1133">Transmembrane helix</keyword>